<dbReference type="PANTHER" id="PTHR37832:SF1">
    <property type="entry name" value="STRESS-RESPONSE A_B BARREL DOMAIN-CONTAINING PROTEIN"/>
    <property type="match status" value="1"/>
</dbReference>
<reference evidence="2 3" key="1">
    <citation type="submission" date="2018-05" db="EMBL/GenBank/DDBJ databases">
        <title>Genomic Encyclopedia of Type Strains, Phase IV (KMG-IV): sequencing the most valuable type-strain genomes for metagenomic binning, comparative biology and taxonomic classification.</title>
        <authorList>
            <person name="Goeker M."/>
        </authorList>
    </citation>
    <scope>NUCLEOTIDE SEQUENCE [LARGE SCALE GENOMIC DNA]</scope>
    <source>
        <strain evidence="2 3">DSM 566</strain>
    </source>
</reference>
<dbReference type="InterPro" id="IPR013097">
    <property type="entry name" value="Dabb"/>
</dbReference>
<keyword evidence="3" id="KW-1185">Reference proteome</keyword>
<evidence type="ECO:0000259" key="1">
    <source>
        <dbReference type="PROSITE" id="PS51502"/>
    </source>
</evidence>
<gene>
    <name evidence="2" type="ORF">C7444_10388</name>
</gene>
<dbReference type="AlphaFoldDB" id="A0A318H388"/>
<name>A0A318H388_9BURK</name>
<sequence length="97" mass="10790">MIRHIVMWGLKDPAQTVRFRELLESCRGLVPGMVEFDVGSRATPLPDGLEASCEVVLVSTFDSLAALQAYQDHPTHRAVGAQLGPMRSSRQVMDYEF</sequence>
<dbReference type="SMART" id="SM00886">
    <property type="entry name" value="Dabb"/>
    <property type="match status" value="1"/>
</dbReference>
<dbReference type="Pfam" id="PF07876">
    <property type="entry name" value="Dabb"/>
    <property type="match status" value="1"/>
</dbReference>
<dbReference type="Proteomes" id="UP000247811">
    <property type="component" value="Unassembled WGS sequence"/>
</dbReference>
<accession>A0A318H388</accession>
<dbReference type="Gene3D" id="3.30.70.100">
    <property type="match status" value="1"/>
</dbReference>
<dbReference type="PROSITE" id="PS51502">
    <property type="entry name" value="S_R_A_B_BARREL"/>
    <property type="match status" value="1"/>
</dbReference>
<dbReference type="OrthoDB" id="9808130at2"/>
<dbReference type="PANTHER" id="PTHR37832">
    <property type="entry name" value="BLL2683 PROTEIN"/>
    <property type="match status" value="1"/>
</dbReference>
<dbReference type="InterPro" id="IPR011008">
    <property type="entry name" value="Dimeric_a/b-barrel"/>
</dbReference>
<dbReference type="RefSeq" id="WP_110399575.1">
    <property type="nucleotide sequence ID" value="NZ_QJJS01000003.1"/>
</dbReference>
<proteinExistence type="predicted"/>
<evidence type="ECO:0000313" key="2">
    <source>
        <dbReference type="EMBL" id="PXW97997.1"/>
    </source>
</evidence>
<evidence type="ECO:0000313" key="3">
    <source>
        <dbReference type="Proteomes" id="UP000247811"/>
    </source>
</evidence>
<protein>
    <submittedName>
        <fullName evidence="2">Stress responsive alpha/beta barrel protein</fullName>
    </submittedName>
</protein>
<dbReference type="EMBL" id="QJJS01000003">
    <property type="protein sequence ID" value="PXW97997.1"/>
    <property type="molecule type" value="Genomic_DNA"/>
</dbReference>
<organism evidence="2 3">
    <name type="scientific">Sphaerotilus hippei</name>
    <dbReference type="NCBI Taxonomy" id="744406"/>
    <lineage>
        <taxon>Bacteria</taxon>
        <taxon>Pseudomonadati</taxon>
        <taxon>Pseudomonadota</taxon>
        <taxon>Betaproteobacteria</taxon>
        <taxon>Burkholderiales</taxon>
        <taxon>Sphaerotilaceae</taxon>
        <taxon>Sphaerotilus</taxon>
    </lineage>
</organism>
<dbReference type="SUPFAM" id="SSF54909">
    <property type="entry name" value="Dimeric alpha+beta barrel"/>
    <property type="match status" value="1"/>
</dbReference>
<comment type="caution">
    <text evidence="2">The sequence shown here is derived from an EMBL/GenBank/DDBJ whole genome shotgun (WGS) entry which is preliminary data.</text>
</comment>
<feature type="domain" description="Stress-response A/B barrel" evidence="1">
    <location>
        <begin position="2"/>
        <end position="95"/>
    </location>
</feature>